<dbReference type="Gene3D" id="3.40.50.150">
    <property type="entry name" value="Vaccinia Virus protein VP39"/>
    <property type="match status" value="1"/>
</dbReference>
<proteinExistence type="predicted"/>
<feature type="domain" description="Methyltransferase" evidence="2">
    <location>
        <begin position="18"/>
        <end position="112"/>
    </location>
</feature>
<dbReference type="Pfam" id="PF13649">
    <property type="entry name" value="Methyltransf_25"/>
    <property type="match status" value="1"/>
</dbReference>
<dbReference type="EMBL" id="CP159485">
    <property type="protein sequence ID" value="XCI27987.1"/>
    <property type="molecule type" value="Genomic_DNA"/>
</dbReference>
<organism evidence="3">
    <name type="scientific">Proteinivorax hydrogeniformans</name>
    <dbReference type="NCBI Taxonomy" id="1826727"/>
    <lineage>
        <taxon>Bacteria</taxon>
        <taxon>Bacillati</taxon>
        <taxon>Bacillota</taxon>
        <taxon>Clostridia</taxon>
        <taxon>Eubacteriales</taxon>
        <taxon>Proteinivoracaceae</taxon>
        <taxon>Proteinivorax</taxon>
    </lineage>
</organism>
<evidence type="ECO:0000259" key="2">
    <source>
        <dbReference type="Pfam" id="PF13649"/>
    </source>
</evidence>
<gene>
    <name evidence="3" type="ORF">PRVXH_001919</name>
</gene>
<dbReference type="RefSeq" id="WP_353892564.1">
    <property type="nucleotide sequence ID" value="NZ_CP159485.1"/>
</dbReference>
<reference evidence="3" key="2">
    <citation type="submission" date="2024-06" db="EMBL/GenBank/DDBJ databases">
        <authorList>
            <person name="Petrova K.O."/>
            <person name="Toshchakov S.V."/>
            <person name="Boltjanskaja Y.V."/>
            <person name="Kevbrin V.V."/>
        </authorList>
    </citation>
    <scope>NUCLEOTIDE SEQUENCE</scope>
    <source>
        <strain evidence="3">Z-710</strain>
    </source>
</reference>
<dbReference type="Gene3D" id="2.20.25.110">
    <property type="entry name" value="S-adenosyl-L-methionine-dependent methyltransferases"/>
    <property type="match status" value="1"/>
</dbReference>
<dbReference type="InterPro" id="IPR029063">
    <property type="entry name" value="SAM-dependent_MTases_sf"/>
</dbReference>
<name>A0AAU8HS03_9FIRM</name>
<keyword evidence="3" id="KW-0489">Methyltransferase</keyword>
<evidence type="ECO:0000256" key="1">
    <source>
        <dbReference type="ARBA" id="ARBA00022679"/>
    </source>
</evidence>
<dbReference type="SUPFAM" id="SSF53335">
    <property type="entry name" value="S-adenosyl-L-methionine-dependent methyltransferases"/>
    <property type="match status" value="1"/>
</dbReference>
<dbReference type="EC" id="2.1.1.-" evidence="3"/>
<dbReference type="GO" id="GO:0008168">
    <property type="term" value="F:methyltransferase activity"/>
    <property type="evidence" value="ECO:0007669"/>
    <property type="project" value="UniProtKB-KW"/>
</dbReference>
<dbReference type="GO" id="GO:0032259">
    <property type="term" value="P:methylation"/>
    <property type="evidence" value="ECO:0007669"/>
    <property type="project" value="UniProtKB-KW"/>
</dbReference>
<dbReference type="InterPro" id="IPR041698">
    <property type="entry name" value="Methyltransf_25"/>
</dbReference>
<accession>A0AAU8HS03</accession>
<dbReference type="CDD" id="cd02440">
    <property type="entry name" value="AdoMet_MTases"/>
    <property type="match status" value="1"/>
</dbReference>
<reference evidence="3" key="1">
    <citation type="journal article" date="2018" name="Antonie Van Leeuwenhoek">
        <title>Proteinivorax hydrogeniformans sp. nov., an anaerobic, haloalkaliphilic bacterium fermenting proteinaceous compounds with high hydrogen production.</title>
        <authorList>
            <person name="Boltyanskaya Y."/>
            <person name="Detkova E."/>
            <person name="Pimenov N."/>
            <person name="Kevbrin V."/>
        </authorList>
    </citation>
    <scope>NUCLEOTIDE SEQUENCE</scope>
    <source>
        <strain evidence="3">Z-710</strain>
    </source>
</reference>
<dbReference type="AlphaFoldDB" id="A0AAU8HS03"/>
<evidence type="ECO:0000313" key="3">
    <source>
        <dbReference type="EMBL" id="XCI27987.1"/>
    </source>
</evidence>
<keyword evidence="1 3" id="KW-0808">Transferase</keyword>
<protein>
    <submittedName>
        <fullName evidence="3">Class I SAM-dependent methyltransferase</fullName>
        <ecNumber evidence="3">2.1.1.-</ecNumber>
    </submittedName>
</protein>
<sequence length="226" mass="26074">MFSELVIKFMPDDNDGSILDLACGTGSLAINLAKNGYDVTGIDMSSEMIEIAKLKKNSLRGVRFELANMLNPNLDKRFSVVTCAFDSVNYLLNESDLKKMFSSAYKHLNPKGRFIFDFNTEKAYKNNNNFEIRRILPGGYYDHKMQYDTNTNLAHTSFEFYDGQWELHIQKPYEHQQVVEILEEVGFEILFSFKNFKGEPVKKESDRIFIVAEKPGIGIKKNMVKY</sequence>
<dbReference type="PANTHER" id="PTHR43861">
    <property type="entry name" value="TRANS-ACONITATE 2-METHYLTRANSFERASE-RELATED"/>
    <property type="match status" value="1"/>
</dbReference>